<keyword evidence="6" id="KW-1185">Reference proteome</keyword>
<comment type="caution">
    <text evidence="5">The sequence shown here is derived from an EMBL/GenBank/DDBJ whole genome shotgun (WGS) entry which is preliminary data.</text>
</comment>
<keyword evidence="2" id="KW-0328">Glycosyltransferase</keyword>
<evidence type="ECO:0000256" key="1">
    <source>
        <dbReference type="ARBA" id="ARBA00009995"/>
    </source>
</evidence>
<feature type="transmembrane region" description="Helical" evidence="4">
    <location>
        <begin position="100"/>
        <end position="123"/>
    </location>
</feature>
<evidence type="ECO:0000256" key="4">
    <source>
        <dbReference type="SAM" id="Phobius"/>
    </source>
</evidence>
<protein>
    <submittedName>
        <fullName evidence="5">Glucuronosyltransferase</fullName>
    </submittedName>
</protein>
<comment type="similarity">
    <text evidence="1">Belongs to the UDP-glycosyltransferase family.</text>
</comment>
<keyword evidence="3 5" id="KW-0808">Transferase</keyword>
<organism evidence="5 6">
    <name type="scientific">Oryctes borbonicus</name>
    <dbReference type="NCBI Taxonomy" id="1629725"/>
    <lineage>
        <taxon>Eukaryota</taxon>
        <taxon>Metazoa</taxon>
        <taxon>Ecdysozoa</taxon>
        <taxon>Arthropoda</taxon>
        <taxon>Hexapoda</taxon>
        <taxon>Insecta</taxon>
        <taxon>Pterygota</taxon>
        <taxon>Neoptera</taxon>
        <taxon>Endopterygota</taxon>
        <taxon>Coleoptera</taxon>
        <taxon>Polyphaga</taxon>
        <taxon>Scarabaeiformia</taxon>
        <taxon>Scarabaeidae</taxon>
        <taxon>Dynastinae</taxon>
        <taxon>Oryctes</taxon>
    </lineage>
</organism>
<evidence type="ECO:0000256" key="3">
    <source>
        <dbReference type="ARBA" id="ARBA00022679"/>
    </source>
</evidence>
<dbReference type="EMBL" id="LJIG01001696">
    <property type="protein sequence ID" value="KRT85244.1"/>
    <property type="molecule type" value="Genomic_DNA"/>
</dbReference>
<keyword evidence="4" id="KW-1133">Transmembrane helix</keyword>
<dbReference type="Proteomes" id="UP000051574">
    <property type="component" value="Unassembled WGS sequence"/>
</dbReference>
<dbReference type="PANTHER" id="PTHR48043:SF114">
    <property type="entry name" value="IP04436P-RELATED"/>
    <property type="match status" value="1"/>
</dbReference>
<dbReference type="SUPFAM" id="SSF53756">
    <property type="entry name" value="UDP-Glycosyltransferase/glycogen phosphorylase"/>
    <property type="match status" value="1"/>
</dbReference>
<dbReference type="AlphaFoldDB" id="A0A0T6BD44"/>
<dbReference type="GO" id="GO:0008194">
    <property type="term" value="F:UDP-glycosyltransferase activity"/>
    <property type="evidence" value="ECO:0007669"/>
    <property type="project" value="InterPro"/>
</dbReference>
<keyword evidence="4" id="KW-0812">Transmembrane</keyword>
<dbReference type="InterPro" id="IPR050271">
    <property type="entry name" value="UDP-glycosyltransferase"/>
</dbReference>
<proteinExistence type="inferred from homology"/>
<dbReference type="PANTHER" id="PTHR48043">
    <property type="entry name" value="EG:EG0003.4 PROTEIN-RELATED"/>
    <property type="match status" value="1"/>
</dbReference>
<dbReference type="OrthoDB" id="5835829at2759"/>
<dbReference type="InterPro" id="IPR002213">
    <property type="entry name" value="UDP_glucos_trans"/>
</dbReference>
<dbReference type="Gene3D" id="3.40.50.2000">
    <property type="entry name" value="Glycogen Phosphorylase B"/>
    <property type="match status" value="1"/>
</dbReference>
<evidence type="ECO:0000313" key="6">
    <source>
        <dbReference type="Proteomes" id="UP000051574"/>
    </source>
</evidence>
<evidence type="ECO:0000313" key="5">
    <source>
        <dbReference type="EMBL" id="KRT85244.1"/>
    </source>
</evidence>
<gene>
    <name evidence="5" type="ORF">AMK59_1221</name>
</gene>
<name>A0A0T6BD44_9SCAR</name>
<reference evidence="5 6" key="1">
    <citation type="submission" date="2015-09" db="EMBL/GenBank/DDBJ databases">
        <title>Draft genome of the scarab beetle Oryctes borbonicus.</title>
        <authorList>
            <person name="Meyer J.M."/>
            <person name="Markov G.V."/>
            <person name="Baskaran P."/>
            <person name="Herrmann M."/>
            <person name="Sommer R.J."/>
            <person name="Roedelsperger C."/>
        </authorList>
    </citation>
    <scope>NUCLEOTIDE SEQUENCE [LARGE SCALE GENOMIC DNA]</scope>
    <source>
        <strain evidence="5">OB123</strain>
        <tissue evidence="5">Whole animal</tissue>
    </source>
</reference>
<accession>A0A0T6BD44</accession>
<sequence>MPQFGDQYTNAKALEASGGGVILDFSTITEEDIYGALRAVLDPSFNKQAKELSARFKDRPMPPLETAVYWVEYVARHKGAHHLRSAAVGMPYYQYLLLDVVLFLAVTFLTISYVFYATCRFALGKLFKKEEKKVKRQ</sequence>
<keyword evidence="4" id="KW-0472">Membrane</keyword>
<dbReference type="Pfam" id="PF00201">
    <property type="entry name" value="UDPGT"/>
    <property type="match status" value="1"/>
</dbReference>
<evidence type="ECO:0000256" key="2">
    <source>
        <dbReference type="ARBA" id="ARBA00022676"/>
    </source>
</evidence>